<sequence length="494" mass="55923">MESLHTFQRILESNFKAVMNPLLPLDLDDQKQVVAEYFSNNSSSSNSVTSIISIEKNSLSTEMSFGCDNNSDSPYDSSSTNGCQVHAEFYEYRGKQVIGFHIDEKQMVCLPQVYELFLKQLVSGLHTVYTKLKRLNIHPVICNVDQVRALRSLGAIQPGVNRCKLIDKNDFDKLYDDCTSSGSRPGRPPKRCSPMPDFRYSSKREKSNYDSDSSFYLGPTTSYRPLSLDVIPALRASSDPNSQDANNNPLMPFPQLLPLTAQQILVQQLMAAATLASQQQNNLRELKNNNENEGNGDEISKADSKNCQVNEKREWNQGGKNKSHKISPISPNEDSESSNENSGTNTSLPSISLNSSSESSDNFSFDREKSNSLMNNSTSEREFSSGSSSDTSTNANDVQLVINKFSRTVETMEKRFKDQYEKLTTMAGNLQKTLEEMDKRESNLFKLLDGHKERSHHYLRRYLINRYKNADLKRQHFRNKHHENGKHSSSDKKL</sequence>
<accession>A0AC35F9U4</accession>
<reference evidence="2" key="1">
    <citation type="submission" date="2022-11" db="UniProtKB">
        <authorList>
            <consortium name="WormBaseParasite"/>
        </authorList>
    </citation>
    <scope>IDENTIFICATION</scope>
</reference>
<organism evidence="1 2">
    <name type="scientific">Panagrolaimus sp. PS1159</name>
    <dbReference type="NCBI Taxonomy" id="55785"/>
    <lineage>
        <taxon>Eukaryota</taxon>
        <taxon>Metazoa</taxon>
        <taxon>Ecdysozoa</taxon>
        <taxon>Nematoda</taxon>
        <taxon>Chromadorea</taxon>
        <taxon>Rhabditida</taxon>
        <taxon>Tylenchina</taxon>
        <taxon>Panagrolaimomorpha</taxon>
        <taxon>Panagrolaimoidea</taxon>
        <taxon>Panagrolaimidae</taxon>
        <taxon>Panagrolaimus</taxon>
    </lineage>
</organism>
<evidence type="ECO:0000313" key="1">
    <source>
        <dbReference type="Proteomes" id="UP000887580"/>
    </source>
</evidence>
<evidence type="ECO:0000313" key="2">
    <source>
        <dbReference type="WBParaSite" id="PS1159_v2.g15276.t1"/>
    </source>
</evidence>
<dbReference type="Proteomes" id="UP000887580">
    <property type="component" value="Unplaced"/>
</dbReference>
<dbReference type="WBParaSite" id="PS1159_v2.g15276.t1">
    <property type="protein sequence ID" value="PS1159_v2.g15276.t1"/>
    <property type="gene ID" value="PS1159_v2.g15276"/>
</dbReference>
<name>A0AC35F9U4_9BILA</name>
<proteinExistence type="predicted"/>
<protein>
    <submittedName>
        <fullName evidence="2">SKI/SNO/DAC domain-containing protein</fullName>
    </submittedName>
</protein>